<evidence type="ECO:0000256" key="1">
    <source>
        <dbReference type="SAM" id="MobiDB-lite"/>
    </source>
</evidence>
<feature type="compositionally biased region" description="Polar residues" evidence="1">
    <location>
        <begin position="1"/>
        <end position="11"/>
    </location>
</feature>
<dbReference type="EMBL" id="BLQM01000179">
    <property type="protein sequence ID" value="GMH72821.1"/>
    <property type="molecule type" value="Genomic_DNA"/>
</dbReference>
<evidence type="ECO:0000313" key="3">
    <source>
        <dbReference type="Proteomes" id="UP001162640"/>
    </source>
</evidence>
<dbReference type="Proteomes" id="UP001162640">
    <property type="component" value="Unassembled WGS sequence"/>
</dbReference>
<feature type="region of interest" description="Disordered" evidence="1">
    <location>
        <begin position="1"/>
        <end position="70"/>
    </location>
</feature>
<name>A0A9W7AKT7_9STRA</name>
<dbReference type="AlphaFoldDB" id="A0A9W7AKT7"/>
<organism evidence="2 3">
    <name type="scientific">Triparma laevis f. inornata</name>
    <dbReference type="NCBI Taxonomy" id="1714386"/>
    <lineage>
        <taxon>Eukaryota</taxon>
        <taxon>Sar</taxon>
        <taxon>Stramenopiles</taxon>
        <taxon>Ochrophyta</taxon>
        <taxon>Bolidophyceae</taxon>
        <taxon>Parmales</taxon>
        <taxon>Triparmaceae</taxon>
        <taxon>Triparma</taxon>
    </lineage>
</organism>
<sequence>MPKLSFSSTPSPIDDPLTVPFVPFLSEDDSDDETKTETTPLSPHRLPSLQTAPPNSPAFPPSPTDGELIPIKKPVVPTMSVERSWERIHELLTGGYNVTSDFPSTEQKNFYLDGDEHPIISAFDGSSVFDFKRKTVKKSTTPVPSSVFSVKINFGEDENGNPCVIDARAKSTTRIISEIEGILPLMNSQSSEHMVVVEMIIEGGVAQDIHIYAQHVEVDVPKPFVHYVITSDGEKWVSWNEKNL</sequence>
<feature type="compositionally biased region" description="Pro residues" evidence="1">
    <location>
        <begin position="54"/>
        <end position="63"/>
    </location>
</feature>
<gene>
    <name evidence="2" type="ORF">TL16_g06014</name>
</gene>
<evidence type="ECO:0000313" key="2">
    <source>
        <dbReference type="EMBL" id="GMH72821.1"/>
    </source>
</evidence>
<accession>A0A9W7AKT7</accession>
<proteinExistence type="predicted"/>
<protein>
    <submittedName>
        <fullName evidence="2">Uncharacterized protein</fullName>
    </submittedName>
</protein>
<reference evidence="3" key="1">
    <citation type="journal article" date="2023" name="Commun. Biol.">
        <title>Genome analysis of Parmales, the sister group of diatoms, reveals the evolutionary specialization of diatoms from phago-mixotrophs to photoautotrophs.</title>
        <authorList>
            <person name="Ban H."/>
            <person name="Sato S."/>
            <person name="Yoshikawa S."/>
            <person name="Yamada K."/>
            <person name="Nakamura Y."/>
            <person name="Ichinomiya M."/>
            <person name="Sato N."/>
            <person name="Blanc-Mathieu R."/>
            <person name="Endo H."/>
            <person name="Kuwata A."/>
            <person name="Ogata H."/>
        </authorList>
    </citation>
    <scope>NUCLEOTIDE SEQUENCE [LARGE SCALE GENOMIC DNA]</scope>
</reference>
<comment type="caution">
    <text evidence="2">The sequence shown here is derived from an EMBL/GenBank/DDBJ whole genome shotgun (WGS) entry which is preliminary data.</text>
</comment>